<gene>
    <name evidence="1" type="ORF">C5Y93_13530</name>
</gene>
<name>A0A2S8GM04_9BACT</name>
<proteinExistence type="predicted"/>
<organism evidence="1 2">
    <name type="scientific">Blastopirellula marina</name>
    <dbReference type="NCBI Taxonomy" id="124"/>
    <lineage>
        <taxon>Bacteria</taxon>
        <taxon>Pseudomonadati</taxon>
        <taxon>Planctomycetota</taxon>
        <taxon>Planctomycetia</taxon>
        <taxon>Pirellulales</taxon>
        <taxon>Pirellulaceae</taxon>
        <taxon>Blastopirellula</taxon>
    </lineage>
</organism>
<accession>A0A2S8GM04</accession>
<evidence type="ECO:0000313" key="1">
    <source>
        <dbReference type="EMBL" id="PQO45467.1"/>
    </source>
</evidence>
<reference evidence="1 2" key="1">
    <citation type="submission" date="2018-02" db="EMBL/GenBank/DDBJ databases">
        <title>Comparative genomes isolates from brazilian mangrove.</title>
        <authorList>
            <person name="Araujo J.E."/>
            <person name="Taketani R.G."/>
            <person name="Silva M.C.P."/>
            <person name="Loureco M.V."/>
            <person name="Andreote F.D."/>
        </authorList>
    </citation>
    <scope>NUCLEOTIDE SEQUENCE [LARGE SCALE GENOMIC DNA]</scope>
    <source>
        <strain evidence="1 2">Nap-Phe MGV</strain>
    </source>
</reference>
<dbReference type="AlphaFoldDB" id="A0A2S8GM04"/>
<sequence length="165" mass="18007">MYCFPKAIEGAYADGLTLEIVPFSDSMDSWIATFPNRGWARGSEPAVFSMPSPSQALVIAFGEAYLVNTNDPSQCTLLDIIPVVGAMAIPERQMVVLYDFIYLEAIGPEGSRWVSPRLATDGLRDVGYGDGLIVGEGWNAAHDKWLPFEVRPEDGVATLNGYDLD</sequence>
<evidence type="ECO:0000313" key="2">
    <source>
        <dbReference type="Proteomes" id="UP000237819"/>
    </source>
</evidence>
<dbReference type="EMBL" id="PUHZ01000014">
    <property type="protein sequence ID" value="PQO45467.1"/>
    <property type="molecule type" value="Genomic_DNA"/>
</dbReference>
<protein>
    <submittedName>
        <fullName evidence="1">Uncharacterized protein</fullName>
    </submittedName>
</protein>
<comment type="caution">
    <text evidence="1">The sequence shown here is derived from an EMBL/GenBank/DDBJ whole genome shotgun (WGS) entry which is preliminary data.</text>
</comment>
<dbReference type="Proteomes" id="UP000237819">
    <property type="component" value="Unassembled WGS sequence"/>
</dbReference>